<dbReference type="EMBL" id="LANQ01000001">
    <property type="protein sequence ID" value="KJV58703.1"/>
    <property type="molecule type" value="Genomic_DNA"/>
</dbReference>
<accession>A0A0F3MSE8</accession>
<dbReference type="Proteomes" id="UP000033475">
    <property type="component" value="Unassembled WGS sequence"/>
</dbReference>
<feature type="region of interest" description="Disordered" evidence="1">
    <location>
        <begin position="328"/>
        <end position="368"/>
    </location>
</feature>
<evidence type="ECO:0000256" key="1">
    <source>
        <dbReference type="SAM" id="MobiDB-lite"/>
    </source>
</evidence>
<name>A0A0F3MSE8_RICFI</name>
<keyword evidence="2" id="KW-0472">Membrane</keyword>
<keyword evidence="2" id="KW-1133">Transmembrane helix</keyword>
<dbReference type="PATRIC" id="fig|1359196.3.peg.1061"/>
<reference evidence="3 4" key="1">
    <citation type="submission" date="2015-01" db="EMBL/GenBank/DDBJ databases">
        <title>Genome Sequencing of Rickettsiales.</title>
        <authorList>
            <person name="Daugherty S.C."/>
            <person name="Su Q."/>
            <person name="Abolude K."/>
            <person name="Beier-Sexton M."/>
            <person name="Carlyon J.A."/>
            <person name="Carter R."/>
            <person name="Day N.P."/>
            <person name="Dumler S.J."/>
            <person name="Dyachenko V."/>
            <person name="Godinez A."/>
            <person name="Kurtti T.J."/>
            <person name="Lichay M."/>
            <person name="Mullins K.E."/>
            <person name="Ott S."/>
            <person name="Pappas-Brown V."/>
            <person name="Paris D.H."/>
            <person name="Patel P."/>
            <person name="Richards A.L."/>
            <person name="Sadzewicz L."/>
            <person name="Sears K."/>
            <person name="Seidman D."/>
            <person name="Sengamalay N."/>
            <person name="Stenos J."/>
            <person name="Tallon L.J."/>
            <person name="Vincent G."/>
            <person name="Fraser C.M."/>
            <person name="Munderloh U."/>
            <person name="Dunning-Hotopp J.C."/>
        </authorList>
    </citation>
    <scope>NUCLEOTIDE SEQUENCE [LARGE SCALE GENOMIC DNA]</scope>
    <source>
        <strain evidence="3 4">Pedreira</strain>
    </source>
</reference>
<proteinExistence type="predicted"/>
<evidence type="ECO:0000313" key="3">
    <source>
        <dbReference type="EMBL" id="KJV58703.1"/>
    </source>
</evidence>
<protein>
    <submittedName>
        <fullName evidence="3">Uncharacterized protein</fullName>
    </submittedName>
</protein>
<comment type="caution">
    <text evidence="3">The sequence shown here is derived from an EMBL/GenBank/DDBJ whole genome shotgun (WGS) entry which is preliminary data.</text>
</comment>
<gene>
    <name evidence="3" type="ORF">RFEPED_1095</name>
</gene>
<sequence>MNYILHFSLTTAARLTNTIKTIGSQGYHMLKIGHNVASYYLTTPTLSLIEPTCHKENILTTLCNKGIELLNTETSNFVFEGMFKIKKVLTANKAIITAINDNGKTIRDYILQKQGDKTYIYEERLLKICQENLQGNPTIEDILNIAGDNNPIIGDIKGCEIFEVEKENALQAILSEIKDLIANPISSTTQAIDINTTERWTEYLSEMATNAVNNTITNSTAEISELIFSDNTESWTETGINLINNTVANLTNTAFNSTYNPQENMFDESDNDNSLATYIGIGIAVAASIVVAIGAGVTWYCVRSKNAKKAKLKQYIDEIEAERAAEDKLAANDTEEHNAPLLNNSTEHNDHTTVDMTGVSYEDEGTPV</sequence>
<organism evidence="3 4">
    <name type="scientific">Rickettsia felis str. Pedreira</name>
    <dbReference type="NCBI Taxonomy" id="1359196"/>
    <lineage>
        <taxon>Bacteria</taxon>
        <taxon>Pseudomonadati</taxon>
        <taxon>Pseudomonadota</taxon>
        <taxon>Alphaproteobacteria</taxon>
        <taxon>Rickettsiales</taxon>
        <taxon>Rickettsiaceae</taxon>
        <taxon>Rickettsieae</taxon>
        <taxon>Rickettsia</taxon>
        <taxon>spotted fever group</taxon>
    </lineage>
</organism>
<dbReference type="AlphaFoldDB" id="A0A0F3MSE8"/>
<feature type="compositionally biased region" description="Basic and acidic residues" evidence="1">
    <location>
        <begin position="328"/>
        <end position="338"/>
    </location>
</feature>
<evidence type="ECO:0000256" key="2">
    <source>
        <dbReference type="SAM" id="Phobius"/>
    </source>
</evidence>
<feature type="transmembrane region" description="Helical" evidence="2">
    <location>
        <begin position="275"/>
        <end position="302"/>
    </location>
</feature>
<evidence type="ECO:0000313" key="4">
    <source>
        <dbReference type="Proteomes" id="UP000033475"/>
    </source>
</evidence>
<dbReference type="RefSeq" id="WP_011271574.1">
    <property type="nucleotide sequence ID" value="NZ_LANQ01000001.1"/>
</dbReference>
<keyword evidence="2" id="KW-0812">Transmembrane</keyword>